<name>A0A5C3MT91_9AGAM</name>
<dbReference type="Proteomes" id="UP000305948">
    <property type="component" value="Unassembled WGS sequence"/>
</dbReference>
<organism evidence="3 4">
    <name type="scientific">Heliocybe sulcata</name>
    <dbReference type="NCBI Taxonomy" id="5364"/>
    <lineage>
        <taxon>Eukaryota</taxon>
        <taxon>Fungi</taxon>
        <taxon>Dikarya</taxon>
        <taxon>Basidiomycota</taxon>
        <taxon>Agaricomycotina</taxon>
        <taxon>Agaricomycetes</taxon>
        <taxon>Gloeophyllales</taxon>
        <taxon>Gloeophyllaceae</taxon>
        <taxon>Heliocybe</taxon>
    </lineage>
</organism>
<reference evidence="3 4" key="1">
    <citation type="journal article" date="2019" name="Nat. Ecol. Evol.">
        <title>Megaphylogeny resolves global patterns of mushroom evolution.</title>
        <authorList>
            <person name="Varga T."/>
            <person name="Krizsan K."/>
            <person name="Foldi C."/>
            <person name="Dima B."/>
            <person name="Sanchez-Garcia M."/>
            <person name="Sanchez-Ramirez S."/>
            <person name="Szollosi G.J."/>
            <person name="Szarkandi J.G."/>
            <person name="Papp V."/>
            <person name="Albert L."/>
            <person name="Andreopoulos W."/>
            <person name="Angelini C."/>
            <person name="Antonin V."/>
            <person name="Barry K.W."/>
            <person name="Bougher N.L."/>
            <person name="Buchanan P."/>
            <person name="Buyck B."/>
            <person name="Bense V."/>
            <person name="Catcheside P."/>
            <person name="Chovatia M."/>
            <person name="Cooper J."/>
            <person name="Damon W."/>
            <person name="Desjardin D."/>
            <person name="Finy P."/>
            <person name="Geml J."/>
            <person name="Haridas S."/>
            <person name="Hughes K."/>
            <person name="Justo A."/>
            <person name="Karasinski D."/>
            <person name="Kautmanova I."/>
            <person name="Kiss B."/>
            <person name="Kocsube S."/>
            <person name="Kotiranta H."/>
            <person name="LaButti K.M."/>
            <person name="Lechner B.E."/>
            <person name="Liimatainen K."/>
            <person name="Lipzen A."/>
            <person name="Lukacs Z."/>
            <person name="Mihaltcheva S."/>
            <person name="Morgado L.N."/>
            <person name="Niskanen T."/>
            <person name="Noordeloos M.E."/>
            <person name="Ohm R.A."/>
            <person name="Ortiz-Santana B."/>
            <person name="Ovrebo C."/>
            <person name="Racz N."/>
            <person name="Riley R."/>
            <person name="Savchenko A."/>
            <person name="Shiryaev A."/>
            <person name="Soop K."/>
            <person name="Spirin V."/>
            <person name="Szebenyi C."/>
            <person name="Tomsovsky M."/>
            <person name="Tulloss R.E."/>
            <person name="Uehling J."/>
            <person name="Grigoriev I.V."/>
            <person name="Vagvolgyi C."/>
            <person name="Papp T."/>
            <person name="Martin F.M."/>
            <person name="Miettinen O."/>
            <person name="Hibbett D.S."/>
            <person name="Nagy L.G."/>
        </authorList>
    </citation>
    <scope>NUCLEOTIDE SEQUENCE [LARGE SCALE GENOMIC DNA]</scope>
    <source>
        <strain evidence="3 4">OMC1185</strain>
    </source>
</reference>
<dbReference type="EMBL" id="ML213520">
    <property type="protein sequence ID" value="TFK48143.1"/>
    <property type="molecule type" value="Genomic_DNA"/>
</dbReference>
<keyword evidence="1" id="KW-0472">Membrane</keyword>
<feature type="transmembrane region" description="Helical" evidence="1">
    <location>
        <begin position="94"/>
        <end position="110"/>
    </location>
</feature>
<feature type="transmembrane region" description="Helical" evidence="1">
    <location>
        <begin position="233"/>
        <end position="255"/>
    </location>
</feature>
<dbReference type="PANTHER" id="PTHR40465">
    <property type="entry name" value="CHROMOSOME 1, WHOLE GENOME SHOTGUN SEQUENCE"/>
    <property type="match status" value="1"/>
</dbReference>
<feature type="transmembrane region" description="Helical" evidence="1">
    <location>
        <begin position="169"/>
        <end position="188"/>
    </location>
</feature>
<sequence length="342" mass="38206">MDSIKSILVTSYGALLVGLVVSAVLFGVTNLQVFVYFQNYPNDLTLHKLAVGLLWILDALHLALSTHAVFWYLVTNFATIELTIPIVWSFKLEYAINIITILLVQSLYVVRLWKMAPEEGEWLFVLCWLSFFVAAHSTLGMGIATIYYVYRMHDIAQVEKYSWLIYSSYGTGTVVDVAIAATFCWIIWSHRTGHARSDSIIARIMLYVLGSGALTSAFSLICLAVFAAMPTNYVSFGVSFSLNKVYVNSFLAVLISRNSIKQCPDDEAAAQSIHRPTQAQMADFTHCVAPRPPNHGCNSDGMESNLDEVKSVRAETPQGLQKYGQTKSIEIMIERQAFTRVE</sequence>
<gene>
    <name evidence="3" type="ORF">OE88DRAFT_1737850</name>
</gene>
<evidence type="ECO:0000256" key="1">
    <source>
        <dbReference type="SAM" id="Phobius"/>
    </source>
</evidence>
<dbReference type="AlphaFoldDB" id="A0A5C3MT91"/>
<keyword evidence="4" id="KW-1185">Reference proteome</keyword>
<proteinExistence type="predicted"/>
<feature type="transmembrane region" description="Helical" evidence="1">
    <location>
        <begin position="122"/>
        <end position="149"/>
    </location>
</feature>
<feature type="domain" description="DUF6534" evidence="2">
    <location>
        <begin position="173"/>
        <end position="259"/>
    </location>
</feature>
<dbReference type="InterPro" id="IPR045339">
    <property type="entry name" value="DUF6534"/>
</dbReference>
<dbReference type="STRING" id="5364.A0A5C3MT91"/>
<dbReference type="Pfam" id="PF20152">
    <property type="entry name" value="DUF6534"/>
    <property type="match status" value="1"/>
</dbReference>
<evidence type="ECO:0000259" key="2">
    <source>
        <dbReference type="Pfam" id="PF20152"/>
    </source>
</evidence>
<evidence type="ECO:0000313" key="4">
    <source>
        <dbReference type="Proteomes" id="UP000305948"/>
    </source>
</evidence>
<evidence type="ECO:0000313" key="3">
    <source>
        <dbReference type="EMBL" id="TFK48143.1"/>
    </source>
</evidence>
<feature type="transmembrane region" description="Helical" evidence="1">
    <location>
        <begin position="200"/>
        <end position="227"/>
    </location>
</feature>
<feature type="transmembrane region" description="Helical" evidence="1">
    <location>
        <begin position="12"/>
        <end position="37"/>
    </location>
</feature>
<dbReference type="PANTHER" id="PTHR40465:SF1">
    <property type="entry name" value="DUF6534 DOMAIN-CONTAINING PROTEIN"/>
    <property type="match status" value="1"/>
</dbReference>
<keyword evidence="1" id="KW-1133">Transmembrane helix</keyword>
<accession>A0A5C3MT91</accession>
<dbReference type="OrthoDB" id="2798516at2759"/>
<keyword evidence="1" id="KW-0812">Transmembrane</keyword>
<protein>
    <recommendedName>
        <fullName evidence="2">DUF6534 domain-containing protein</fullName>
    </recommendedName>
</protein>
<feature type="transmembrane region" description="Helical" evidence="1">
    <location>
        <begin position="49"/>
        <end position="74"/>
    </location>
</feature>